<evidence type="ECO:0000313" key="1">
    <source>
        <dbReference type="EMBL" id="KAJ9096585.1"/>
    </source>
</evidence>
<sequence length="561" mass="62144">MEAQIRSHCYNTSYDPEKGSWSALELGIENYGPHREIGRKLYGPDCAEKQKKSSSRRRYIAQIVASFGVTWIVLNAIIARYSAPLSQAGSISPQASNWKSAFLSIWAQGNHDLTLHPLSSRATAIKDRCQSLPPFPDDVYRTRIKRVQDQLQRIHEERATGTDSTKTSAGEIYVLEPSASSMYYTGIGSKEWHASERPFLFLIEFQKGERLGESTTILSILTPAFEASRAKLLNFPGMDKSTEVEFIEWKEEEDWAQVFVQHLEQQKDPTVQGQATFNLHFDPAVRSFIPAAIAHALAKQGLQPDSDFSMDVADPRILSVRERKSVEEIAVLKCANELTLEAIRATKDTMFFGIKESQTANVLSRYFEELGMPGGEGLVLFGGEGFPLTENAALPHGTGSDRALRKEDFALIDAGGQFRGYTSDITRTFALSGSKISATQDRLWNLVKEAQTAALRAGVVGATGQEVDAAAREIIEAKGKRQAEREGFTHRLGHGIGLEGHESPYLVGSNARSIEKGNVFSDEPGIYIPGEIGVRLEDCWYVNAEGQGELLTEQAKDFWTL</sequence>
<accession>A0ACC2VCE6</accession>
<comment type="caution">
    <text evidence="1">The sequence shown here is derived from an EMBL/GenBank/DDBJ whole genome shotgun (WGS) entry which is preliminary data.</text>
</comment>
<protein>
    <submittedName>
        <fullName evidence="1">Uncharacterized protein</fullName>
    </submittedName>
</protein>
<dbReference type="Proteomes" id="UP001241377">
    <property type="component" value="Unassembled WGS sequence"/>
</dbReference>
<reference evidence="1" key="1">
    <citation type="submission" date="2023-04" db="EMBL/GenBank/DDBJ databases">
        <title>Draft Genome sequencing of Naganishia species isolated from polar environments using Oxford Nanopore Technology.</title>
        <authorList>
            <person name="Leo P."/>
            <person name="Venkateswaran K."/>
        </authorList>
    </citation>
    <scope>NUCLEOTIDE SEQUENCE</scope>
    <source>
        <strain evidence="1">MNA-CCFEE 5261</strain>
    </source>
</reference>
<organism evidence="1 2">
    <name type="scientific">Naganishia cerealis</name>
    <dbReference type="NCBI Taxonomy" id="610337"/>
    <lineage>
        <taxon>Eukaryota</taxon>
        <taxon>Fungi</taxon>
        <taxon>Dikarya</taxon>
        <taxon>Basidiomycota</taxon>
        <taxon>Agaricomycotina</taxon>
        <taxon>Tremellomycetes</taxon>
        <taxon>Filobasidiales</taxon>
        <taxon>Filobasidiaceae</taxon>
        <taxon>Naganishia</taxon>
    </lineage>
</organism>
<keyword evidence="2" id="KW-1185">Reference proteome</keyword>
<proteinExistence type="predicted"/>
<evidence type="ECO:0000313" key="2">
    <source>
        <dbReference type="Proteomes" id="UP001241377"/>
    </source>
</evidence>
<dbReference type="EMBL" id="JASBWR010000092">
    <property type="protein sequence ID" value="KAJ9096585.1"/>
    <property type="molecule type" value="Genomic_DNA"/>
</dbReference>
<gene>
    <name evidence="1" type="ORF">QFC19_007117</name>
</gene>
<name>A0ACC2VCE6_9TREE</name>